<keyword evidence="1 2" id="KW-0728">SH3 domain</keyword>
<gene>
    <name evidence="5" type="ORF">D910_05180</name>
</gene>
<dbReference type="EMBL" id="KB631999">
    <property type="protein sequence ID" value="ERL87791.1"/>
    <property type="molecule type" value="Genomic_DNA"/>
</dbReference>
<evidence type="ECO:0000313" key="5">
    <source>
        <dbReference type="EMBL" id="ERL87791.1"/>
    </source>
</evidence>
<feature type="domain" description="SH3" evidence="4">
    <location>
        <begin position="445"/>
        <end position="509"/>
    </location>
</feature>
<name>U4UB12_DENPD</name>
<organism evidence="5 6">
    <name type="scientific">Dendroctonus ponderosae</name>
    <name type="common">Mountain pine beetle</name>
    <dbReference type="NCBI Taxonomy" id="77166"/>
    <lineage>
        <taxon>Eukaryota</taxon>
        <taxon>Metazoa</taxon>
        <taxon>Ecdysozoa</taxon>
        <taxon>Arthropoda</taxon>
        <taxon>Hexapoda</taxon>
        <taxon>Insecta</taxon>
        <taxon>Pterygota</taxon>
        <taxon>Neoptera</taxon>
        <taxon>Endopterygota</taxon>
        <taxon>Coleoptera</taxon>
        <taxon>Polyphaga</taxon>
        <taxon>Cucujiformia</taxon>
        <taxon>Curculionidae</taxon>
        <taxon>Scolytinae</taxon>
        <taxon>Dendroctonus</taxon>
    </lineage>
</organism>
<dbReference type="AlphaFoldDB" id="U4UB12"/>
<dbReference type="GO" id="GO:0045202">
    <property type="term" value="C:synapse"/>
    <property type="evidence" value="ECO:0007669"/>
    <property type="project" value="GOC"/>
</dbReference>
<dbReference type="PROSITE" id="PS50002">
    <property type="entry name" value="SH3"/>
    <property type="match status" value="1"/>
</dbReference>
<sequence>MPLHIFPDFHWFGIAKLPSTVPLARALSENLRFLQILLGAFLQSSYAAIVKIPRLRPQVKNSVLCPFSTQVEAMDLELQLRAAEARRADLERQHQEALTVLAGCGPDTLEARQSRVRELEKKIALENVRCEELQLELTSNSRTRVSSSVAGLSSYGSGPQHQSWSQSKGTLASTGVTYVSNPASVGGYNSSPYNSLGQHYSTNKSLMGTTGMNSLGHHQIGLGAGSLGQQSVLGTLMQPISNMTGNVLGGTSLASSGLGTSMVPSNYATSSISNTTFTNPLASTNHSRVLGQSSSYNNPSFNNPISSTLGQYSTLNQYSNQLPIVTSSYSNAVTFSNPLSSQFNSLGATQMSIKLKAMDEVDLGAFSIHCRWQRRAATPVTPHPPPWCGTLGITDLRPRMLADGLDSDWSGGATVAGLPSGERSYLNGQQIPDGQVDMLDIPGKGRCSVYIARFSYDPEPETEEELSIVAGDYLLVWGEPMGPGGYLDAELLDGRRGLVPAHFVQRLIGDDLLEFHQAVLSTLREEEINQENFAADVARLNELAEMAEQHEDDNTGPEGEA</sequence>
<dbReference type="GO" id="GO:0007274">
    <property type="term" value="P:neuromuscular synaptic transmission"/>
    <property type="evidence" value="ECO:0007669"/>
    <property type="project" value="TreeGrafter"/>
</dbReference>
<dbReference type="Gene3D" id="2.30.30.40">
    <property type="entry name" value="SH3 Domains"/>
    <property type="match status" value="1"/>
</dbReference>
<dbReference type="OrthoDB" id="6756816at2759"/>
<dbReference type="InterPro" id="IPR040325">
    <property type="entry name" value="RIMBP1/2/3"/>
</dbReference>
<dbReference type="SMART" id="SM00326">
    <property type="entry name" value="SH3"/>
    <property type="match status" value="1"/>
</dbReference>
<dbReference type="PANTHER" id="PTHR14234">
    <property type="entry name" value="RIM BINDING PROTEIN-RELATED"/>
    <property type="match status" value="1"/>
</dbReference>
<evidence type="ECO:0000256" key="1">
    <source>
        <dbReference type="ARBA" id="ARBA00022443"/>
    </source>
</evidence>
<evidence type="ECO:0000256" key="3">
    <source>
        <dbReference type="SAM" id="Coils"/>
    </source>
</evidence>
<evidence type="ECO:0000259" key="4">
    <source>
        <dbReference type="PROSITE" id="PS50002"/>
    </source>
</evidence>
<reference evidence="5 6" key="1">
    <citation type="journal article" date="2013" name="Genome Biol.">
        <title>Draft genome of the mountain pine beetle, Dendroctonus ponderosae Hopkins, a major forest pest.</title>
        <authorList>
            <person name="Keeling C.I."/>
            <person name="Yuen M.M."/>
            <person name="Liao N.Y."/>
            <person name="Docking T.R."/>
            <person name="Chan S.K."/>
            <person name="Taylor G.A."/>
            <person name="Palmquist D.L."/>
            <person name="Jackman S.D."/>
            <person name="Nguyen A."/>
            <person name="Li M."/>
            <person name="Henderson H."/>
            <person name="Janes J.K."/>
            <person name="Zhao Y."/>
            <person name="Pandoh P."/>
            <person name="Moore R."/>
            <person name="Sperling F.A."/>
            <person name="Huber D.P."/>
            <person name="Birol I."/>
            <person name="Jones S.J."/>
            <person name="Bohlmann J."/>
        </authorList>
    </citation>
    <scope>NUCLEOTIDE SEQUENCE</scope>
</reference>
<feature type="coiled-coil region" evidence="3">
    <location>
        <begin position="73"/>
        <end position="136"/>
    </location>
</feature>
<dbReference type="InterPro" id="IPR036028">
    <property type="entry name" value="SH3-like_dom_sf"/>
</dbReference>
<evidence type="ECO:0000256" key="2">
    <source>
        <dbReference type="PROSITE-ProRule" id="PRU00192"/>
    </source>
</evidence>
<accession>U4UB12</accession>
<feature type="non-terminal residue" evidence="5">
    <location>
        <position position="561"/>
    </location>
</feature>
<dbReference type="STRING" id="77166.U4UB12"/>
<dbReference type="FunFam" id="2.30.30.40:FF:000166">
    <property type="entry name" value="RIM-binding protein, isoform F"/>
    <property type="match status" value="1"/>
</dbReference>
<keyword evidence="3" id="KW-0175">Coiled coil</keyword>
<dbReference type="Pfam" id="PF14604">
    <property type="entry name" value="SH3_9"/>
    <property type="match status" value="1"/>
</dbReference>
<dbReference type="PANTHER" id="PTHR14234:SF19">
    <property type="entry name" value="RIM-BINDING PROTEIN, ISOFORM F"/>
    <property type="match status" value="1"/>
</dbReference>
<evidence type="ECO:0000313" key="6">
    <source>
        <dbReference type="Proteomes" id="UP000030742"/>
    </source>
</evidence>
<dbReference type="Proteomes" id="UP000030742">
    <property type="component" value="Unassembled WGS sequence"/>
</dbReference>
<proteinExistence type="predicted"/>
<dbReference type="InterPro" id="IPR001452">
    <property type="entry name" value="SH3_domain"/>
</dbReference>
<protein>
    <recommendedName>
        <fullName evidence="4">SH3 domain-containing protein</fullName>
    </recommendedName>
</protein>
<dbReference type="SUPFAM" id="SSF50044">
    <property type="entry name" value="SH3-domain"/>
    <property type="match status" value="1"/>
</dbReference>